<evidence type="ECO:0000313" key="2">
    <source>
        <dbReference type="WBParaSite" id="L893_g28920.t1"/>
    </source>
</evidence>
<evidence type="ECO:0000313" key="1">
    <source>
        <dbReference type="Proteomes" id="UP000095287"/>
    </source>
</evidence>
<keyword evidence="1" id="KW-1185">Reference proteome</keyword>
<dbReference type="WBParaSite" id="L893_g28920.t1">
    <property type="protein sequence ID" value="L893_g28920.t1"/>
    <property type="gene ID" value="L893_g28920"/>
</dbReference>
<name>A0A1I7ZRV5_9BILA</name>
<sequence length="81" mass="9682">MEIEAATRDVPIGCHLRLKLYWRAVMPTRRKKSYRVEYRVDSFFKKFIESSIELTRFSKILSSRVSEYSSRNSSQQQCRAE</sequence>
<proteinExistence type="predicted"/>
<accession>A0A1I7ZRV5</accession>
<dbReference type="Proteomes" id="UP000095287">
    <property type="component" value="Unplaced"/>
</dbReference>
<organism evidence="1 2">
    <name type="scientific">Steinernema glaseri</name>
    <dbReference type="NCBI Taxonomy" id="37863"/>
    <lineage>
        <taxon>Eukaryota</taxon>
        <taxon>Metazoa</taxon>
        <taxon>Ecdysozoa</taxon>
        <taxon>Nematoda</taxon>
        <taxon>Chromadorea</taxon>
        <taxon>Rhabditida</taxon>
        <taxon>Tylenchina</taxon>
        <taxon>Panagrolaimomorpha</taxon>
        <taxon>Strongyloidoidea</taxon>
        <taxon>Steinernematidae</taxon>
        <taxon>Steinernema</taxon>
    </lineage>
</organism>
<dbReference type="AlphaFoldDB" id="A0A1I7ZRV5"/>
<reference evidence="2" key="1">
    <citation type="submission" date="2016-11" db="UniProtKB">
        <authorList>
            <consortium name="WormBaseParasite"/>
        </authorList>
    </citation>
    <scope>IDENTIFICATION</scope>
</reference>
<protein>
    <submittedName>
        <fullName evidence="2">Ovule protein</fullName>
    </submittedName>
</protein>